<gene>
    <name evidence="2" type="ORF">GCM10022377_24510</name>
</gene>
<comment type="caution">
    <text evidence="2">The sequence shown here is derived from an EMBL/GenBank/DDBJ whole genome shotgun (WGS) entry which is preliminary data.</text>
</comment>
<dbReference type="PANTHER" id="PTHR43441:SF10">
    <property type="entry name" value="ACETYLTRANSFERASE"/>
    <property type="match status" value="1"/>
</dbReference>
<evidence type="ECO:0000259" key="1">
    <source>
        <dbReference type="PROSITE" id="PS51186"/>
    </source>
</evidence>
<protein>
    <recommendedName>
        <fullName evidence="1">N-acetyltransferase domain-containing protein</fullName>
    </recommendedName>
</protein>
<dbReference type="Gene3D" id="3.40.630.30">
    <property type="match status" value="1"/>
</dbReference>
<dbReference type="PROSITE" id="PS51186">
    <property type="entry name" value="GNAT"/>
    <property type="match status" value="1"/>
</dbReference>
<organism evidence="2 3">
    <name type="scientific">Zhihengliuella alba</name>
    <dbReference type="NCBI Taxonomy" id="547018"/>
    <lineage>
        <taxon>Bacteria</taxon>
        <taxon>Bacillati</taxon>
        <taxon>Actinomycetota</taxon>
        <taxon>Actinomycetes</taxon>
        <taxon>Micrococcales</taxon>
        <taxon>Micrococcaceae</taxon>
        <taxon>Zhihengliuella</taxon>
    </lineage>
</organism>
<dbReference type="PANTHER" id="PTHR43441">
    <property type="entry name" value="RIBOSOMAL-PROTEIN-SERINE ACETYLTRANSFERASE"/>
    <property type="match status" value="1"/>
</dbReference>
<accession>A0ABP7DTI9</accession>
<dbReference type="InterPro" id="IPR016181">
    <property type="entry name" value="Acyl_CoA_acyltransferase"/>
</dbReference>
<feature type="domain" description="N-acetyltransferase" evidence="1">
    <location>
        <begin position="2"/>
        <end position="167"/>
    </location>
</feature>
<dbReference type="EMBL" id="BAABCJ010000006">
    <property type="protein sequence ID" value="GAA3709970.1"/>
    <property type="molecule type" value="Genomic_DNA"/>
</dbReference>
<dbReference type="RefSeq" id="WP_344885091.1">
    <property type="nucleotide sequence ID" value="NZ_BAABCJ010000006.1"/>
</dbReference>
<reference evidence="3" key="1">
    <citation type="journal article" date="2019" name="Int. J. Syst. Evol. Microbiol.">
        <title>The Global Catalogue of Microorganisms (GCM) 10K type strain sequencing project: providing services to taxonomists for standard genome sequencing and annotation.</title>
        <authorList>
            <consortium name="The Broad Institute Genomics Platform"/>
            <consortium name="The Broad Institute Genome Sequencing Center for Infectious Disease"/>
            <person name="Wu L."/>
            <person name="Ma J."/>
        </authorList>
    </citation>
    <scope>NUCLEOTIDE SEQUENCE [LARGE SCALE GENOMIC DNA]</scope>
    <source>
        <strain evidence="3">JCM 16961</strain>
    </source>
</reference>
<dbReference type="InterPro" id="IPR051908">
    <property type="entry name" value="Ribosomal_N-acetyltransferase"/>
</dbReference>
<evidence type="ECO:0000313" key="2">
    <source>
        <dbReference type="EMBL" id="GAA3709970.1"/>
    </source>
</evidence>
<dbReference type="Pfam" id="PF13302">
    <property type="entry name" value="Acetyltransf_3"/>
    <property type="match status" value="1"/>
</dbReference>
<dbReference type="Proteomes" id="UP001501536">
    <property type="component" value="Unassembled WGS sequence"/>
</dbReference>
<proteinExistence type="predicted"/>
<name>A0ABP7DTI9_9MICC</name>
<keyword evidence="3" id="KW-1185">Reference proteome</keyword>
<dbReference type="InterPro" id="IPR000182">
    <property type="entry name" value="GNAT_dom"/>
</dbReference>
<sequence>MTHLRPWRPEDAPALVDAWTVSADLGPQTGDADLGEVGAARAFIEQHLLQPAGPGPASSRNWAVDVDGTAVGNIGLSAIEHRHGTAWTYYWLSAPVRGRGVAARGLAAVAAWAFEQGLFRLELGHRTNNPPSCGVATRAGFLAEGIERQKLRYGQDRYDVELHARLATDPAPDLRLLPLRGLPADATAHART</sequence>
<evidence type="ECO:0000313" key="3">
    <source>
        <dbReference type="Proteomes" id="UP001501536"/>
    </source>
</evidence>
<dbReference type="SUPFAM" id="SSF55729">
    <property type="entry name" value="Acyl-CoA N-acyltransferases (Nat)"/>
    <property type="match status" value="1"/>
</dbReference>